<evidence type="ECO:0008006" key="4">
    <source>
        <dbReference type="Google" id="ProtNLM"/>
    </source>
</evidence>
<comment type="caution">
    <text evidence="2">The sequence shown here is derived from an EMBL/GenBank/DDBJ whole genome shotgun (WGS) entry which is preliminary data.</text>
</comment>
<feature type="signal peptide" evidence="1">
    <location>
        <begin position="1"/>
        <end position="22"/>
    </location>
</feature>
<protein>
    <recommendedName>
        <fullName evidence="4">SMP-30/Gluconolactonase/LRE-like region domain-containing protein</fullName>
    </recommendedName>
</protein>
<dbReference type="InterPro" id="IPR011042">
    <property type="entry name" value="6-blade_b-propeller_TolB-like"/>
</dbReference>
<dbReference type="AlphaFoldDB" id="A0A388KBY1"/>
<dbReference type="SUPFAM" id="SSF101898">
    <property type="entry name" value="NHL repeat"/>
    <property type="match status" value="1"/>
</dbReference>
<feature type="chain" id="PRO_5017467567" description="SMP-30/Gluconolactonase/LRE-like region domain-containing protein" evidence="1">
    <location>
        <begin position="23"/>
        <end position="333"/>
    </location>
</feature>
<dbReference type="Gene3D" id="2.120.10.30">
    <property type="entry name" value="TolB, C-terminal domain"/>
    <property type="match status" value="1"/>
</dbReference>
<evidence type="ECO:0000313" key="3">
    <source>
        <dbReference type="Proteomes" id="UP000265515"/>
    </source>
</evidence>
<dbReference type="Gramene" id="GBG67572">
    <property type="protein sequence ID" value="GBG67572"/>
    <property type="gene ID" value="CBR_g701"/>
</dbReference>
<gene>
    <name evidence="2" type="ORF">CBR_g701</name>
</gene>
<reference evidence="2 3" key="1">
    <citation type="journal article" date="2018" name="Cell">
        <title>The Chara Genome: Secondary Complexity and Implications for Plant Terrestrialization.</title>
        <authorList>
            <person name="Nishiyama T."/>
            <person name="Sakayama H."/>
            <person name="Vries J.D."/>
            <person name="Buschmann H."/>
            <person name="Saint-Marcoux D."/>
            <person name="Ullrich K.K."/>
            <person name="Haas F.B."/>
            <person name="Vanderstraeten L."/>
            <person name="Becker D."/>
            <person name="Lang D."/>
            <person name="Vosolsobe S."/>
            <person name="Rombauts S."/>
            <person name="Wilhelmsson P.K.I."/>
            <person name="Janitza P."/>
            <person name="Kern R."/>
            <person name="Heyl A."/>
            <person name="Rumpler F."/>
            <person name="Villalobos L.I.A.C."/>
            <person name="Clay J.M."/>
            <person name="Skokan R."/>
            <person name="Toyoda A."/>
            <person name="Suzuki Y."/>
            <person name="Kagoshima H."/>
            <person name="Schijlen E."/>
            <person name="Tajeshwar N."/>
            <person name="Catarino B."/>
            <person name="Hetherington A.J."/>
            <person name="Saltykova A."/>
            <person name="Bonnot C."/>
            <person name="Breuninger H."/>
            <person name="Symeonidi A."/>
            <person name="Radhakrishnan G.V."/>
            <person name="Van Nieuwerburgh F."/>
            <person name="Deforce D."/>
            <person name="Chang C."/>
            <person name="Karol K.G."/>
            <person name="Hedrich R."/>
            <person name="Ulvskov P."/>
            <person name="Glockner G."/>
            <person name="Delwiche C.F."/>
            <person name="Petrasek J."/>
            <person name="Van de Peer Y."/>
            <person name="Friml J."/>
            <person name="Beilby M."/>
            <person name="Dolan L."/>
            <person name="Kohara Y."/>
            <person name="Sugano S."/>
            <person name="Fujiyama A."/>
            <person name="Delaux P.-M."/>
            <person name="Quint M."/>
            <person name="TheiBen G."/>
            <person name="Hagemann M."/>
            <person name="Harholt J."/>
            <person name="Dunand C."/>
            <person name="Zachgo S."/>
            <person name="Langdale J."/>
            <person name="Maumus F."/>
            <person name="Straeten D.V.D."/>
            <person name="Gould S.B."/>
            <person name="Rensing S.A."/>
        </authorList>
    </citation>
    <scope>NUCLEOTIDE SEQUENCE [LARGE SCALE GENOMIC DNA]</scope>
    <source>
        <strain evidence="2 3">S276</strain>
    </source>
</reference>
<dbReference type="Proteomes" id="UP000265515">
    <property type="component" value="Unassembled WGS sequence"/>
</dbReference>
<accession>A0A388KBY1</accession>
<proteinExistence type="predicted"/>
<organism evidence="2 3">
    <name type="scientific">Chara braunii</name>
    <name type="common">Braun's stonewort</name>
    <dbReference type="NCBI Taxonomy" id="69332"/>
    <lineage>
        <taxon>Eukaryota</taxon>
        <taxon>Viridiplantae</taxon>
        <taxon>Streptophyta</taxon>
        <taxon>Charophyceae</taxon>
        <taxon>Charales</taxon>
        <taxon>Characeae</taxon>
        <taxon>Chara</taxon>
    </lineage>
</organism>
<evidence type="ECO:0000256" key="1">
    <source>
        <dbReference type="SAM" id="SignalP"/>
    </source>
</evidence>
<dbReference type="EMBL" id="BFEA01000089">
    <property type="protein sequence ID" value="GBG67572.1"/>
    <property type="molecule type" value="Genomic_DNA"/>
</dbReference>
<keyword evidence="3" id="KW-1185">Reference proteome</keyword>
<name>A0A388KBY1_CHABU</name>
<sequence length="333" mass="36099">MVLALVILCLFLLTCIPSLTGGDHIVGMMLVHLGLSPHRKPQECAGVIASSGGVGMADNARLPTNQDLRWRQLLQAPDSVIPINITYPHLLTYLGELHPESADPAWNISLKEDLDLSPNHKTLFYHEKEAGASTSHLLMRATQSTSINGSLHASEHESDESNFSRFSWNISQFAGPFTNVSGLLVVDETSVLVSFRSENLIRKINVTSGVELSSMTVREPYTLAKDPQNKTFFIASTDSIIVVSMDSLENTRILAGPSIRDTDNGSFADSSTGAEARFHGPSIGPESLSWDGIYLYVADQNNQVIRRVNTVTGATETIAGQKGNEIGKDGPPL</sequence>
<evidence type="ECO:0000313" key="2">
    <source>
        <dbReference type="EMBL" id="GBG67572.1"/>
    </source>
</evidence>
<keyword evidence="1" id="KW-0732">Signal</keyword>